<feature type="domain" description="Helicase ATP-binding" evidence="13">
    <location>
        <begin position="137"/>
        <end position="327"/>
    </location>
</feature>
<dbReference type="InterPro" id="IPR011545">
    <property type="entry name" value="DEAD/DEAH_box_helicase_dom"/>
</dbReference>
<comment type="catalytic activity">
    <reaction evidence="11">
        <text>ATP + H2O = ADP + phosphate + H(+)</text>
        <dbReference type="Rhea" id="RHEA:13065"/>
        <dbReference type="ChEBI" id="CHEBI:15377"/>
        <dbReference type="ChEBI" id="CHEBI:15378"/>
        <dbReference type="ChEBI" id="CHEBI:30616"/>
        <dbReference type="ChEBI" id="CHEBI:43474"/>
        <dbReference type="ChEBI" id="CHEBI:456216"/>
    </reaction>
</comment>
<keyword evidence="7" id="KW-0238">DNA-binding</keyword>
<evidence type="ECO:0000256" key="1">
    <source>
        <dbReference type="ARBA" id="ARBA00005446"/>
    </source>
</evidence>
<dbReference type="Proteomes" id="UP000246740">
    <property type="component" value="Unassembled WGS sequence"/>
</dbReference>
<sequence length="732" mass="80333">DDDDDFEVLASAANGQDNGRAKRHKQDQGADIVIYDPAVATKLENLDTEILSVTQQISQLQQLRTSLTRQRNDAYNAYLGTLDAPVAQASGSAAGAKGRRLGIDYTSADFAWSDQIRLAAMSQFGIASFRFCQQAVINAALDGRHAVVVMPTGGGKSLCYQLPAILSPGLTLVVSPLISLMTDQVLHLRENGIECNLLCSSNTREETNQILKDVKQNRTVIAGPDAAQNDIQNDGIKLLYVTPERIAKSKSCLSALQVAYEQGRLSRIVIDEAHCCSQMGHDYRPDYAKLSILRKLFPKVPVMCLTATCGPKVLREVLEIIDLPPTTEPSNAAPMRTLHFTAPLFRSNLHYQVLQRPQQARAAAEAIVEYILQHHPDQCGIVYCLSQADTEAMAQTLKELSRNRIRTGRYHAGLDDQSKQQIHLHWREGRIQVVCATIAFGMGIDKPDVRFVIHACISKSMDGYYQETGRAGRDGLDSDCVLFYRPQDALRISSLVAGEPTGHEKLNAMLEYAQSHRCRRMLFADYFADQFDRHDQQSQVMCGVCDNCVQRRADDLMDVRKQTYQLLSVLSEMDRQGGRVTLTSLSDVARGLGGGKFNLDPNMSDSGKGKGKTSGSKCGRAGQVDVAAVAGGKITLHRDLVDRLIVQCILNHAIRQSYQATAYTVNVYMETGPVAIRYLRHSLQTISAPGGLDVLPEIKLLPPPPAAVSLNTTRDATPSNDGRPATQTAPKA</sequence>
<dbReference type="InParanoid" id="A0A317XIR8"/>
<dbReference type="EMBL" id="KZ819200">
    <property type="protein sequence ID" value="PWY97991.1"/>
    <property type="molecule type" value="Genomic_DNA"/>
</dbReference>
<proteinExistence type="inferred from homology"/>
<dbReference type="STRING" id="1882483.A0A317XIR8"/>
<keyword evidence="16" id="KW-1185">Reference proteome</keyword>
<dbReference type="InterPro" id="IPR001650">
    <property type="entry name" value="Helicase_C-like"/>
</dbReference>
<dbReference type="GO" id="GO:0043138">
    <property type="term" value="F:3'-5' DNA helicase activity"/>
    <property type="evidence" value="ECO:0007669"/>
    <property type="project" value="UniProtKB-EC"/>
</dbReference>
<dbReference type="Pfam" id="PF16124">
    <property type="entry name" value="RecQ_Zn_bind"/>
    <property type="match status" value="1"/>
</dbReference>
<dbReference type="PROSITE" id="PS00690">
    <property type="entry name" value="DEAH_ATP_HELICASE"/>
    <property type="match status" value="1"/>
</dbReference>
<dbReference type="SMART" id="SM00490">
    <property type="entry name" value="HELICc"/>
    <property type="match status" value="1"/>
</dbReference>
<evidence type="ECO:0000256" key="6">
    <source>
        <dbReference type="ARBA" id="ARBA00022840"/>
    </source>
</evidence>
<evidence type="ECO:0000313" key="15">
    <source>
        <dbReference type="EMBL" id="PWY97991.1"/>
    </source>
</evidence>
<dbReference type="GO" id="GO:0005737">
    <property type="term" value="C:cytoplasm"/>
    <property type="evidence" value="ECO:0007669"/>
    <property type="project" value="TreeGrafter"/>
</dbReference>
<dbReference type="GO" id="GO:0046872">
    <property type="term" value="F:metal ion binding"/>
    <property type="evidence" value="ECO:0007669"/>
    <property type="project" value="UniProtKB-KW"/>
</dbReference>
<dbReference type="GO" id="GO:0016887">
    <property type="term" value="F:ATP hydrolysis activity"/>
    <property type="evidence" value="ECO:0007669"/>
    <property type="project" value="RHEA"/>
</dbReference>
<keyword evidence="3 11" id="KW-0547">Nucleotide-binding</keyword>
<dbReference type="AlphaFoldDB" id="A0A317XIR8"/>
<dbReference type="GO" id="GO:0005524">
    <property type="term" value="F:ATP binding"/>
    <property type="evidence" value="ECO:0007669"/>
    <property type="project" value="UniProtKB-KW"/>
</dbReference>
<dbReference type="InterPro" id="IPR032284">
    <property type="entry name" value="RecQ_Zn-bd"/>
</dbReference>
<evidence type="ECO:0000256" key="10">
    <source>
        <dbReference type="ARBA" id="ARBA00034617"/>
    </source>
</evidence>
<dbReference type="GO" id="GO:0005634">
    <property type="term" value="C:nucleus"/>
    <property type="evidence" value="ECO:0007669"/>
    <property type="project" value="UniProtKB-SubCell"/>
</dbReference>
<dbReference type="GO" id="GO:0003677">
    <property type="term" value="F:DNA binding"/>
    <property type="evidence" value="ECO:0007669"/>
    <property type="project" value="UniProtKB-KW"/>
</dbReference>
<dbReference type="Pfam" id="PF00270">
    <property type="entry name" value="DEAD"/>
    <property type="match status" value="1"/>
</dbReference>
<dbReference type="SUPFAM" id="SSF52540">
    <property type="entry name" value="P-loop containing nucleoside triphosphate hydrolases"/>
    <property type="match status" value="1"/>
</dbReference>
<dbReference type="PROSITE" id="PS51192">
    <property type="entry name" value="HELICASE_ATP_BIND_1"/>
    <property type="match status" value="1"/>
</dbReference>
<evidence type="ECO:0000256" key="12">
    <source>
        <dbReference type="SAM" id="MobiDB-lite"/>
    </source>
</evidence>
<dbReference type="OrthoDB" id="10261556at2759"/>
<feature type="region of interest" description="Disordered" evidence="12">
    <location>
        <begin position="704"/>
        <end position="732"/>
    </location>
</feature>
<evidence type="ECO:0000259" key="13">
    <source>
        <dbReference type="PROSITE" id="PS51192"/>
    </source>
</evidence>
<dbReference type="Gene3D" id="1.10.10.10">
    <property type="entry name" value="Winged helix-like DNA-binding domain superfamily/Winged helix DNA-binding domain"/>
    <property type="match status" value="1"/>
</dbReference>
<evidence type="ECO:0000256" key="2">
    <source>
        <dbReference type="ARBA" id="ARBA00022723"/>
    </source>
</evidence>
<keyword evidence="9 11" id="KW-0539">Nucleus</keyword>
<evidence type="ECO:0000313" key="16">
    <source>
        <dbReference type="Proteomes" id="UP000246740"/>
    </source>
</evidence>
<feature type="non-terminal residue" evidence="15">
    <location>
        <position position="1"/>
    </location>
</feature>
<evidence type="ECO:0000256" key="3">
    <source>
        <dbReference type="ARBA" id="ARBA00022741"/>
    </source>
</evidence>
<dbReference type="InterPro" id="IPR036388">
    <property type="entry name" value="WH-like_DNA-bd_sf"/>
</dbReference>
<reference evidence="15 16" key="1">
    <citation type="journal article" date="2018" name="Mol. Biol. Evol.">
        <title>Broad Genomic Sampling Reveals a Smut Pathogenic Ancestry of the Fungal Clade Ustilaginomycotina.</title>
        <authorList>
            <person name="Kijpornyongpan T."/>
            <person name="Mondo S.J."/>
            <person name="Barry K."/>
            <person name="Sandor L."/>
            <person name="Lee J."/>
            <person name="Lipzen A."/>
            <person name="Pangilinan J."/>
            <person name="LaButti K."/>
            <person name="Hainaut M."/>
            <person name="Henrissat B."/>
            <person name="Grigoriev I.V."/>
            <person name="Spatafora J.W."/>
            <person name="Aime M.C."/>
        </authorList>
    </citation>
    <scope>NUCLEOTIDE SEQUENCE [LARGE SCALE GENOMIC DNA]</scope>
    <source>
        <strain evidence="15 16">MCA 3645</strain>
    </source>
</reference>
<dbReference type="InterPro" id="IPR002464">
    <property type="entry name" value="DNA/RNA_helicase_DEAH_CS"/>
</dbReference>
<dbReference type="CDD" id="cd18794">
    <property type="entry name" value="SF2_C_RecQ"/>
    <property type="match status" value="1"/>
</dbReference>
<dbReference type="GO" id="GO:0009378">
    <property type="term" value="F:four-way junction helicase activity"/>
    <property type="evidence" value="ECO:0007669"/>
    <property type="project" value="TreeGrafter"/>
</dbReference>
<name>A0A317XIR8_9BASI</name>
<dbReference type="NCBIfam" id="TIGR00614">
    <property type="entry name" value="recQ_fam"/>
    <property type="match status" value="1"/>
</dbReference>
<keyword evidence="5 11" id="KW-0347">Helicase</keyword>
<feature type="domain" description="Helicase C-terminal" evidence="14">
    <location>
        <begin position="366"/>
        <end position="514"/>
    </location>
</feature>
<organism evidence="15 16">
    <name type="scientific">Testicularia cyperi</name>
    <dbReference type="NCBI Taxonomy" id="1882483"/>
    <lineage>
        <taxon>Eukaryota</taxon>
        <taxon>Fungi</taxon>
        <taxon>Dikarya</taxon>
        <taxon>Basidiomycota</taxon>
        <taxon>Ustilaginomycotina</taxon>
        <taxon>Ustilaginomycetes</taxon>
        <taxon>Ustilaginales</taxon>
        <taxon>Anthracoideaceae</taxon>
        <taxon>Testicularia</taxon>
    </lineage>
</organism>
<dbReference type="PANTHER" id="PTHR13710:SF105">
    <property type="entry name" value="ATP-DEPENDENT DNA HELICASE Q1"/>
    <property type="match status" value="1"/>
</dbReference>
<dbReference type="InterPro" id="IPR027417">
    <property type="entry name" value="P-loop_NTPase"/>
</dbReference>
<evidence type="ECO:0000256" key="5">
    <source>
        <dbReference type="ARBA" id="ARBA00022806"/>
    </source>
</evidence>
<accession>A0A317XIR8</accession>
<comment type="subcellular location">
    <subcellularLocation>
        <location evidence="11">Nucleus</location>
    </subcellularLocation>
</comment>
<dbReference type="InterPro" id="IPR004589">
    <property type="entry name" value="DNA_helicase_ATP-dep_RecQ"/>
</dbReference>
<evidence type="ECO:0000256" key="9">
    <source>
        <dbReference type="ARBA" id="ARBA00023242"/>
    </source>
</evidence>
<dbReference type="GO" id="GO:0000724">
    <property type="term" value="P:double-strand break repair via homologous recombination"/>
    <property type="evidence" value="ECO:0007669"/>
    <property type="project" value="TreeGrafter"/>
</dbReference>
<comment type="catalytic activity">
    <reaction evidence="10 11">
        <text>Couples ATP hydrolysis with the unwinding of duplex DNA by translocating in the 3'-5' direction.</text>
        <dbReference type="EC" id="5.6.2.4"/>
    </reaction>
</comment>
<evidence type="ECO:0000256" key="7">
    <source>
        <dbReference type="ARBA" id="ARBA00023125"/>
    </source>
</evidence>
<dbReference type="GO" id="GO:0005694">
    <property type="term" value="C:chromosome"/>
    <property type="evidence" value="ECO:0007669"/>
    <property type="project" value="TreeGrafter"/>
</dbReference>
<dbReference type="PROSITE" id="PS51194">
    <property type="entry name" value="HELICASE_CTER"/>
    <property type="match status" value="1"/>
</dbReference>
<evidence type="ECO:0000259" key="14">
    <source>
        <dbReference type="PROSITE" id="PS51194"/>
    </source>
</evidence>
<dbReference type="Pfam" id="PF00271">
    <property type="entry name" value="Helicase_C"/>
    <property type="match status" value="1"/>
</dbReference>
<dbReference type="InterPro" id="IPR014001">
    <property type="entry name" value="Helicase_ATP-bd"/>
</dbReference>
<gene>
    <name evidence="15" type="ORF">BCV70DRAFT_144959</name>
</gene>
<dbReference type="EC" id="5.6.2.4" evidence="11"/>
<dbReference type="FunFam" id="3.40.50.300:FF:001544">
    <property type="entry name" value="ATP-dependent DNA helicase"/>
    <property type="match status" value="1"/>
</dbReference>
<keyword evidence="4 11" id="KW-0378">Hydrolase</keyword>
<dbReference type="PANTHER" id="PTHR13710">
    <property type="entry name" value="DNA HELICASE RECQ FAMILY MEMBER"/>
    <property type="match status" value="1"/>
</dbReference>
<protein>
    <recommendedName>
        <fullName evidence="11">ATP-dependent DNA helicase</fullName>
        <ecNumber evidence="11">5.6.2.4</ecNumber>
    </recommendedName>
</protein>
<evidence type="ECO:0000256" key="11">
    <source>
        <dbReference type="RuleBase" id="RU364117"/>
    </source>
</evidence>
<keyword evidence="8" id="KW-0413">Isomerase</keyword>
<keyword evidence="6 11" id="KW-0067">ATP-binding</keyword>
<evidence type="ECO:0000256" key="8">
    <source>
        <dbReference type="ARBA" id="ARBA00023235"/>
    </source>
</evidence>
<dbReference type="SMART" id="SM00487">
    <property type="entry name" value="DEXDc"/>
    <property type="match status" value="1"/>
</dbReference>
<evidence type="ECO:0000256" key="4">
    <source>
        <dbReference type="ARBA" id="ARBA00022801"/>
    </source>
</evidence>
<feature type="region of interest" description="Disordered" evidence="12">
    <location>
        <begin position="599"/>
        <end position="619"/>
    </location>
</feature>
<dbReference type="FunFam" id="3.40.50.300:FF:001975">
    <property type="entry name" value="ATP-dependent DNA helicase"/>
    <property type="match status" value="1"/>
</dbReference>
<keyword evidence="2" id="KW-0479">Metal-binding</keyword>
<feature type="compositionally biased region" description="Polar residues" evidence="12">
    <location>
        <begin position="709"/>
        <end position="732"/>
    </location>
</feature>
<feature type="non-terminal residue" evidence="15">
    <location>
        <position position="732"/>
    </location>
</feature>
<dbReference type="Gene3D" id="3.40.50.300">
    <property type="entry name" value="P-loop containing nucleotide triphosphate hydrolases"/>
    <property type="match status" value="2"/>
</dbReference>
<comment type="similarity">
    <text evidence="1 11">Belongs to the helicase family. RecQ subfamily.</text>
</comment>